<keyword evidence="3 4" id="KW-0810">Translation regulation</keyword>
<comment type="subunit">
    <text evidence="4">Interacts with translational regulator CsrA and flagellin(s).</text>
</comment>
<dbReference type="PANTHER" id="PTHR39190">
    <property type="entry name" value="FLAGELLAR ASSEMBLY FACTOR FLIW"/>
    <property type="match status" value="1"/>
</dbReference>
<keyword evidence="6" id="KW-1185">Reference proteome</keyword>
<accession>A0AA48GVU2</accession>
<dbReference type="InterPro" id="IPR024046">
    <property type="entry name" value="Flagellar_assmbl_FliW_dom_sf"/>
</dbReference>
<sequence length="260" mass="28856">MSQEGLIVHFPSALPGFPDLRDFRLLEPEGGYPLKFLQAVERPEISFTCMDAATVKLDYDVPLGDDESRLLGLTSPSEALVLAMVVVPAQDPRRMTANLAGPLVINTRTRVGCQVRLDTRAFPLEYPVLLPPEQDVLTFQDGLVGFPDLHRFQLLEPSDAYPLKFLHPLDREDIHFVCIDVAAIKPDYQVPLNEEEAEALAIEQPSDALVLALVVVPEDPRLMTANLAGPILVNLRTRQGRQIVLSSEKFPLKYPVIGDN</sequence>
<comment type="subcellular location">
    <subcellularLocation>
        <location evidence="4">Cytoplasm</location>
    </subcellularLocation>
</comment>
<dbReference type="GO" id="GO:0005737">
    <property type="term" value="C:cytoplasm"/>
    <property type="evidence" value="ECO:0007669"/>
    <property type="project" value="UniProtKB-SubCell"/>
</dbReference>
<keyword evidence="2 4" id="KW-1005">Bacterial flagellum biogenesis</keyword>
<keyword evidence="1 4" id="KW-0963">Cytoplasm</keyword>
<keyword evidence="4" id="KW-0143">Chaperone</keyword>
<reference evidence="5" key="1">
    <citation type="journal article" date="2023" name="Int. J. Syst. Evol. Microbiol.">
        <title>Mesoterricola silvestris gen. nov., sp. nov., Mesoterricola sediminis sp. nov., Geothrix oryzae sp. nov., Geothrix edaphica sp. nov., Geothrix rubra sp. nov., and Geothrix limicola sp. nov., six novel members of Acidobacteriota isolated from soils.</title>
        <authorList>
            <person name="Itoh H."/>
            <person name="Sugisawa Y."/>
            <person name="Mise K."/>
            <person name="Xu Z."/>
            <person name="Kuniyasu M."/>
            <person name="Ushijima N."/>
            <person name="Kawano K."/>
            <person name="Kobayashi E."/>
            <person name="Shiratori Y."/>
            <person name="Masuda Y."/>
            <person name="Senoo K."/>
        </authorList>
    </citation>
    <scope>NUCLEOTIDE SEQUENCE</scope>
    <source>
        <strain evidence="5">W786</strain>
    </source>
</reference>
<dbReference type="GO" id="GO:0044780">
    <property type="term" value="P:bacterial-type flagellum assembly"/>
    <property type="evidence" value="ECO:0007669"/>
    <property type="project" value="UniProtKB-UniRule"/>
</dbReference>
<dbReference type="SUPFAM" id="SSF141457">
    <property type="entry name" value="BH3618-like"/>
    <property type="match status" value="2"/>
</dbReference>
<dbReference type="Gene3D" id="2.30.290.10">
    <property type="entry name" value="BH3618-like"/>
    <property type="match status" value="2"/>
</dbReference>
<dbReference type="KEGG" id="msea:METESE_37020"/>
<dbReference type="AlphaFoldDB" id="A0AA48GVU2"/>
<organism evidence="5 6">
    <name type="scientific">Mesoterricola sediminis</name>
    <dbReference type="NCBI Taxonomy" id="2927980"/>
    <lineage>
        <taxon>Bacteria</taxon>
        <taxon>Pseudomonadati</taxon>
        <taxon>Acidobacteriota</taxon>
        <taxon>Holophagae</taxon>
        <taxon>Holophagales</taxon>
        <taxon>Holophagaceae</taxon>
        <taxon>Mesoterricola</taxon>
    </lineage>
</organism>
<dbReference type="InterPro" id="IPR003775">
    <property type="entry name" value="Flagellar_assembly_factor_FliW"/>
</dbReference>
<evidence type="ECO:0000256" key="3">
    <source>
        <dbReference type="ARBA" id="ARBA00022845"/>
    </source>
</evidence>
<comment type="similarity">
    <text evidence="4">Belongs to the FliW family.</text>
</comment>
<evidence type="ECO:0000313" key="6">
    <source>
        <dbReference type="Proteomes" id="UP001228113"/>
    </source>
</evidence>
<dbReference type="GO" id="GO:0006417">
    <property type="term" value="P:regulation of translation"/>
    <property type="evidence" value="ECO:0007669"/>
    <property type="project" value="UniProtKB-KW"/>
</dbReference>
<name>A0AA48GVU2_9BACT</name>
<proteinExistence type="inferred from homology"/>
<evidence type="ECO:0000256" key="1">
    <source>
        <dbReference type="ARBA" id="ARBA00022490"/>
    </source>
</evidence>
<dbReference type="EMBL" id="AP027081">
    <property type="protein sequence ID" value="BDU78744.1"/>
    <property type="molecule type" value="Genomic_DNA"/>
</dbReference>
<evidence type="ECO:0000256" key="4">
    <source>
        <dbReference type="HAMAP-Rule" id="MF_01185"/>
    </source>
</evidence>
<evidence type="ECO:0000256" key="2">
    <source>
        <dbReference type="ARBA" id="ARBA00022795"/>
    </source>
</evidence>
<dbReference type="PANTHER" id="PTHR39190:SF1">
    <property type="entry name" value="FLAGELLAR ASSEMBLY FACTOR FLIW"/>
    <property type="match status" value="1"/>
</dbReference>
<dbReference type="RefSeq" id="WP_243335777.1">
    <property type="nucleotide sequence ID" value="NZ_AP027081.1"/>
</dbReference>
<comment type="function">
    <text evidence="4">Acts as an anti-CsrA protein, binds CsrA and prevents it from repressing translation of its target genes, one of which is flagellin. Binds to flagellin and participates in the assembly of the flagellum.</text>
</comment>
<evidence type="ECO:0000313" key="5">
    <source>
        <dbReference type="EMBL" id="BDU78744.1"/>
    </source>
</evidence>
<protein>
    <recommendedName>
        <fullName evidence="4">Flagellar assembly factor FliW</fullName>
    </recommendedName>
</protein>
<dbReference type="Proteomes" id="UP001228113">
    <property type="component" value="Chromosome"/>
</dbReference>
<dbReference type="HAMAP" id="MF_01185">
    <property type="entry name" value="FliW"/>
    <property type="match status" value="2"/>
</dbReference>
<gene>
    <name evidence="4" type="primary">fliW</name>
    <name evidence="5" type="ORF">METESE_37020</name>
</gene>
<dbReference type="Pfam" id="PF02623">
    <property type="entry name" value="FliW"/>
    <property type="match status" value="2"/>
</dbReference>